<comment type="caution">
    <text evidence="1">The sequence shown here is derived from an EMBL/GenBank/DDBJ whole genome shotgun (WGS) entry which is preliminary data.</text>
</comment>
<proteinExistence type="predicted"/>
<evidence type="ECO:0000313" key="2">
    <source>
        <dbReference type="Proteomes" id="UP000519004"/>
    </source>
</evidence>
<sequence>MSRDLRSHDLPGRGSRRACKAVTMHTEPHLVWKAPAGDRFPRPDWSATDAALPAGLPDGDLHRVYGALARQWVDGLRDALGGGYRVHGGGDWLLLSHECDRYVELLLQTLRRDRRRIARALDGLADDDGYGPHVLLLIEDLDDYYAYVAHFYPRHGGAYAQSAGMFVDDGYGHLIVPHRALEDVEAVTAHELTHAMLRDLRLPLWLDEGIASNMEQAITGRSLYPPEPELIGRLIEYWRREGLEPFWSGASFARPDQGSELSYALASHVVAFLGGDYPRFREFARAADPADAGNAAAREVYGEDLGALMRRFLGDGDWTPRPATHSR</sequence>
<dbReference type="EMBL" id="JACHHX010000009">
    <property type="protein sequence ID" value="MBB5015674.1"/>
    <property type="molecule type" value="Genomic_DNA"/>
</dbReference>
<evidence type="ECO:0000313" key="1">
    <source>
        <dbReference type="EMBL" id="MBB5015674.1"/>
    </source>
</evidence>
<dbReference type="RefSeq" id="WP_183948353.1">
    <property type="nucleotide sequence ID" value="NZ_JACHHX010000009.1"/>
</dbReference>
<name>A0A7W7Y047_9GAMM</name>
<organism evidence="1 2">
    <name type="scientific">Rehaibacterium terrae</name>
    <dbReference type="NCBI Taxonomy" id="1341696"/>
    <lineage>
        <taxon>Bacteria</taxon>
        <taxon>Pseudomonadati</taxon>
        <taxon>Pseudomonadota</taxon>
        <taxon>Gammaproteobacteria</taxon>
        <taxon>Lysobacterales</taxon>
        <taxon>Lysobacteraceae</taxon>
        <taxon>Rehaibacterium</taxon>
    </lineage>
</organism>
<dbReference type="Proteomes" id="UP000519004">
    <property type="component" value="Unassembled WGS sequence"/>
</dbReference>
<evidence type="ECO:0008006" key="3">
    <source>
        <dbReference type="Google" id="ProtNLM"/>
    </source>
</evidence>
<dbReference type="AlphaFoldDB" id="A0A7W7Y047"/>
<reference evidence="1 2" key="1">
    <citation type="submission" date="2020-08" db="EMBL/GenBank/DDBJ databases">
        <title>Genomic Encyclopedia of Type Strains, Phase IV (KMG-IV): sequencing the most valuable type-strain genomes for metagenomic binning, comparative biology and taxonomic classification.</title>
        <authorList>
            <person name="Goeker M."/>
        </authorList>
    </citation>
    <scope>NUCLEOTIDE SEQUENCE [LARGE SCALE GENOMIC DNA]</scope>
    <source>
        <strain evidence="1 2">DSM 25897</strain>
    </source>
</reference>
<keyword evidence="2" id="KW-1185">Reference proteome</keyword>
<gene>
    <name evidence="1" type="ORF">HNQ58_001578</name>
</gene>
<protein>
    <recommendedName>
        <fullName evidence="3">DUF1570 domain-containing protein</fullName>
    </recommendedName>
</protein>
<accession>A0A7W7Y047</accession>